<keyword evidence="2" id="KW-1185">Reference proteome</keyword>
<dbReference type="GO" id="GO:0003676">
    <property type="term" value="F:nucleic acid binding"/>
    <property type="evidence" value="ECO:0007669"/>
    <property type="project" value="InterPro"/>
</dbReference>
<gene>
    <name evidence="1" type="ORF">NQ318_020876</name>
</gene>
<dbReference type="PANTHER" id="PTHR47326">
    <property type="entry name" value="TRANSPOSABLE ELEMENT TC3 TRANSPOSASE-LIKE PROTEIN"/>
    <property type="match status" value="1"/>
</dbReference>
<accession>A0AAV8XXG2</accession>
<dbReference type="InterPro" id="IPR036397">
    <property type="entry name" value="RNaseH_sf"/>
</dbReference>
<protein>
    <recommendedName>
        <fullName evidence="3">Transposase</fullName>
    </recommendedName>
</protein>
<evidence type="ECO:0000313" key="2">
    <source>
        <dbReference type="Proteomes" id="UP001162162"/>
    </source>
</evidence>
<dbReference type="AlphaFoldDB" id="A0AAV8XXG2"/>
<dbReference type="Proteomes" id="UP001162162">
    <property type="component" value="Unassembled WGS sequence"/>
</dbReference>
<proteinExistence type="predicted"/>
<dbReference type="PANTHER" id="PTHR47326:SF1">
    <property type="entry name" value="HTH PSQ-TYPE DOMAIN-CONTAINING PROTEIN"/>
    <property type="match status" value="1"/>
</dbReference>
<comment type="caution">
    <text evidence="1">The sequence shown here is derived from an EMBL/GenBank/DDBJ whole genome shotgun (WGS) entry which is preliminary data.</text>
</comment>
<organism evidence="1 2">
    <name type="scientific">Aromia moschata</name>
    <dbReference type="NCBI Taxonomy" id="1265417"/>
    <lineage>
        <taxon>Eukaryota</taxon>
        <taxon>Metazoa</taxon>
        <taxon>Ecdysozoa</taxon>
        <taxon>Arthropoda</taxon>
        <taxon>Hexapoda</taxon>
        <taxon>Insecta</taxon>
        <taxon>Pterygota</taxon>
        <taxon>Neoptera</taxon>
        <taxon>Endopterygota</taxon>
        <taxon>Coleoptera</taxon>
        <taxon>Polyphaga</taxon>
        <taxon>Cucujiformia</taxon>
        <taxon>Chrysomeloidea</taxon>
        <taxon>Cerambycidae</taxon>
        <taxon>Cerambycinae</taxon>
        <taxon>Callichromatini</taxon>
        <taxon>Aromia</taxon>
    </lineage>
</organism>
<sequence>MAASEQMLETTCKDLLFNRHKSFLLRRLSETGNDQRVAHIVGGHGYNPDMEEEILRRLDEDPTKKQSAIAADLHVSQWKVWSVIHRNGLEEYDPARRVQFYRFLLNTDAEDANFSTRILWTDESKFSRKGVTNFHNLHYWTEENSRLIRQTSFQRKFSGSQQKMGGADVIRNEFPYNV</sequence>
<dbReference type="Gene3D" id="3.30.420.10">
    <property type="entry name" value="Ribonuclease H-like superfamily/Ribonuclease H"/>
    <property type="match status" value="1"/>
</dbReference>
<name>A0AAV8XXG2_9CUCU</name>
<evidence type="ECO:0000313" key="1">
    <source>
        <dbReference type="EMBL" id="KAJ8943804.1"/>
    </source>
</evidence>
<reference evidence="1" key="1">
    <citation type="journal article" date="2023" name="Insect Mol. Biol.">
        <title>Genome sequencing provides insights into the evolution of gene families encoding plant cell wall-degrading enzymes in longhorned beetles.</title>
        <authorList>
            <person name="Shin N.R."/>
            <person name="Okamura Y."/>
            <person name="Kirsch R."/>
            <person name="Pauchet Y."/>
        </authorList>
    </citation>
    <scope>NUCLEOTIDE SEQUENCE</scope>
    <source>
        <strain evidence="1">AMC_N1</strain>
    </source>
</reference>
<dbReference type="EMBL" id="JAPWTK010000275">
    <property type="protein sequence ID" value="KAJ8943804.1"/>
    <property type="molecule type" value="Genomic_DNA"/>
</dbReference>
<evidence type="ECO:0008006" key="3">
    <source>
        <dbReference type="Google" id="ProtNLM"/>
    </source>
</evidence>